<dbReference type="EMBL" id="AZBU02000003">
    <property type="protein sequence ID" value="TKR89166.1"/>
    <property type="molecule type" value="Genomic_DNA"/>
</dbReference>
<gene>
    <name evidence="1" type="ORF">L596_013308</name>
</gene>
<proteinExistence type="predicted"/>
<organism evidence="1 2">
    <name type="scientific">Steinernema carpocapsae</name>
    <name type="common">Entomopathogenic nematode</name>
    <dbReference type="NCBI Taxonomy" id="34508"/>
    <lineage>
        <taxon>Eukaryota</taxon>
        <taxon>Metazoa</taxon>
        <taxon>Ecdysozoa</taxon>
        <taxon>Nematoda</taxon>
        <taxon>Chromadorea</taxon>
        <taxon>Rhabditida</taxon>
        <taxon>Tylenchina</taxon>
        <taxon>Panagrolaimomorpha</taxon>
        <taxon>Strongyloidoidea</taxon>
        <taxon>Steinernematidae</taxon>
        <taxon>Steinernema</taxon>
    </lineage>
</organism>
<comment type="caution">
    <text evidence="1">The sequence shown here is derived from an EMBL/GenBank/DDBJ whole genome shotgun (WGS) entry which is preliminary data.</text>
</comment>
<accession>A0A4U5NZS6</accession>
<reference evidence="1 2" key="1">
    <citation type="journal article" date="2015" name="Genome Biol.">
        <title>Comparative genomics of Steinernema reveals deeply conserved gene regulatory networks.</title>
        <authorList>
            <person name="Dillman A.R."/>
            <person name="Macchietto M."/>
            <person name="Porter C.F."/>
            <person name="Rogers A."/>
            <person name="Williams B."/>
            <person name="Antoshechkin I."/>
            <person name="Lee M.M."/>
            <person name="Goodwin Z."/>
            <person name="Lu X."/>
            <person name="Lewis E.E."/>
            <person name="Goodrich-Blair H."/>
            <person name="Stock S.P."/>
            <person name="Adams B.J."/>
            <person name="Sternberg P.W."/>
            <person name="Mortazavi A."/>
        </authorList>
    </citation>
    <scope>NUCLEOTIDE SEQUENCE [LARGE SCALE GENOMIC DNA]</scope>
    <source>
        <strain evidence="1 2">ALL</strain>
    </source>
</reference>
<keyword evidence="2" id="KW-1185">Reference proteome</keyword>
<protein>
    <submittedName>
        <fullName evidence="1">Uncharacterized protein</fullName>
    </submittedName>
</protein>
<evidence type="ECO:0000313" key="2">
    <source>
        <dbReference type="Proteomes" id="UP000298663"/>
    </source>
</evidence>
<reference evidence="1 2" key="2">
    <citation type="journal article" date="2019" name="G3 (Bethesda)">
        <title>Hybrid Assembly of the Genome of the Entomopathogenic Nematode Steinernema carpocapsae Identifies the X-Chromosome.</title>
        <authorList>
            <person name="Serra L."/>
            <person name="Macchietto M."/>
            <person name="Macias-Munoz A."/>
            <person name="McGill C.J."/>
            <person name="Rodriguez I.M."/>
            <person name="Rodriguez B."/>
            <person name="Murad R."/>
            <person name="Mortazavi A."/>
        </authorList>
    </citation>
    <scope>NUCLEOTIDE SEQUENCE [LARGE SCALE GENOMIC DNA]</scope>
    <source>
        <strain evidence="1 2">ALL</strain>
    </source>
</reference>
<sequence length="91" mass="10000">MPSKMIIIYGSDPVSDTREFRVRIRIGEPEALGLVLTTESDQIGPGSGWVPDPGIRYPMISGPVQKQLIMKHVDAEGCREKISVKLMSCAD</sequence>
<dbReference type="AlphaFoldDB" id="A0A4U5NZS6"/>
<name>A0A4U5NZS6_STECR</name>
<dbReference type="Proteomes" id="UP000298663">
    <property type="component" value="Unassembled WGS sequence"/>
</dbReference>
<evidence type="ECO:0000313" key="1">
    <source>
        <dbReference type="EMBL" id="TKR89166.1"/>
    </source>
</evidence>